<organism evidence="1">
    <name type="scientific">uncultured Caudovirales phage</name>
    <dbReference type="NCBI Taxonomy" id="2100421"/>
    <lineage>
        <taxon>Viruses</taxon>
        <taxon>Duplodnaviria</taxon>
        <taxon>Heunggongvirae</taxon>
        <taxon>Uroviricota</taxon>
        <taxon>Caudoviricetes</taxon>
        <taxon>Peduoviridae</taxon>
        <taxon>Maltschvirus</taxon>
        <taxon>Maltschvirus maltsch</taxon>
    </lineage>
</organism>
<accession>A0A6J5M8D3</accession>
<evidence type="ECO:0000313" key="1">
    <source>
        <dbReference type="EMBL" id="CAB4142441.1"/>
    </source>
</evidence>
<proteinExistence type="predicted"/>
<reference evidence="1" key="1">
    <citation type="submission" date="2020-04" db="EMBL/GenBank/DDBJ databases">
        <authorList>
            <person name="Chiriac C."/>
            <person name="Salcher M."/>
            <person name="Ghai R."/>
            <person name="Kavagutti S V."/>
        </authorList>
    </citation>
    <scope>NUCLEOTIDE SEQUENCE</scope>
</reference>
<name>A0A6J5M8D3_9CAUD</name>
<gene>
    <name evidence="1" type="ORF">UFOVP436_5</name>
    <name evidence="2" type="ORF">UFOVP784_5</name>
</gene>
<dbReference type="EMBL" id="LR796737">
    <property type="protein sequence ID" value="CAB4161916.1"/>
    <property type="molecule type" value="Genomic_DNA"/>
</dbReference>
<protein>
    <submittedName>
        <fullName evidence="1">Uncharacterized protein</fullName>
    </submittedName>
</protein>
<sequence length="161" mass="18978">MTNSEYLELCREQNIKDPDILGFLFPDPIPNFTPPYINVEKGFVRYPDFPMISSCCFSCADEFYFERTIEQIKEMYNLCNNKELSQCTVNGKLMTTRRTPEEVADLNRKDEEDLQRNLDHYLCRFPKDDLNSGIIIQLNEDSLEAHDWEWECDICEAAFGY</sequence>
<evidence type="ECO:0000313" key="2">
    <source>
        <dbReference type="EMBL" id="CAB4161916.1"/>
    </source>
</evidence>
<dbReference type="EMBL" id="LR796418">
    <property type="protein sequence ID" value="CAB4142441.1"/>
    <property type="molecule type" value="Genomic_DNA"/>
</dbReference>